<comment type="caution">
    <text evidence="7">The sequence shown here is derived from an EMBL/GenBank/DDBJ whole genome shotgun (WGS) entry which is preliminary data.</text>
</comment>
<dbReference type="GO" id="GO:0005789">
    <property type="term" value="C:endoplasmic reticulum membrane"/>
    <property type="evidence" value="ECO:0007669"/>
    <property type="project" value="TreeGrafter"/>
</dbReference>
<keyword evidence="6" id="KW-0812">Transmembrane</keyword>
<dbReference type="InterPro" id="IPR014472">
    <property type="entry name" value="CHOPT"/>
</dbReference>
<feature type="transmembrane region" description="Helical" evidence="6">
    <location>
        <begin position="77"/>
        <end position="104"/>
    </location>
</feature>
<gene>
    <name evidence="7" type="ORF">XAT740_LOCUS14334</name>
</gene>
<keyword evidence="6" id="KW-1133">Transmembrane helix</keyword>
<reference evidence="7" key="1">
    <citation type="submission" date="2021-02" db="EMBL/GenBank/DDBJ databases">
        <authorList>
            <person name="Nowell W R."/>
        </authorList>
    </citation>
    <scope>NUCLEOTIDE SEQUENCE</scope>
</reference>
<proteinExistence type="inferred from homology"/>
<evidence type="ECO:0000313" key="8">
    <source>
        <dbReference type="Proteomes" id="UP000663828"/>
    </source>
</evidence>
<dbReference type="InterPro" id="IPR043130">
    <property type="entry name" value="CDP-OH_PTrfase_TM_dom"/>
</dbReference>
<accession>A0A814IG99</accession>
<dbReference type="Proteomes" id="UP000663828">
    <property type="component" value="Unassembled WGS sequence"/>
</dbReference>
<evidence type="ECO:0000256" key="2">
    <source>
        <dbReference type="ARBA" id="ARBA00010441"/>
    </source>
</evidence>
<evidence type="ECO:0000313" key="7">
    <source>
        <dbReference type="EMBL" id="CAF1022946.1"/>
    </source>
</evidence>
<dbReference type="GO" id="GO:0004142">
    <property type="term" value="F:diacylglycerol cholinephosphotransferase activity"/>
    <property type="evidence" value="ECO:0007669"/>
    <property type="project" value="TreeGrafter"/>
</dbReference>
<dbReference type="PROSITE" id="PS00379">
    <property type="entry name" value="CDP_ALCOHOL_P_TRANSF"/>
    <property type="match status" value="1"/>
</dbReference>
<comment type="subcellular location">
    <subcellularLocation>
        <location evidence="1">Membrane</location>
    </subcellularLocation>
</comment>
<comment type="similarity">
    <text evidence="2 5">Belongs to the CDP-alcohol phosphatidyltransferase class-I family.</text>
</comment>
<keyword evidence="3 5" id="KW-0808">Transferase</keyword>
<dbReference type="EMBL" id="CAJNOR010000858">
    <property type="protein sequence ID" value="CAF1022946.1"/>
    <property type="molecule type" value="Genomic_DNA"/>
</dbReference>
<evidence type="ECO:0000256" key="6">
    <source>
        <dbReference type="SAM" id="Phobius"/>
    </source>
</evidence>
<protein>
    <recommendedName>
        <fullName evidence="9">Choline/ethanolaminephosphotransferase 1</fullName>
    </recommendedName>
</protein>
<evidence type="ECO:0008006" key="9">
    <source>
        <dbReference type="Google" id="ProtNLM"/>
    </source>
</evidence>
<dbReference type="PANTHER" id="PTHR10414:SF37">
    <property type="entry name" value="BB IN A BOXCAR, ISOFORM C"/>
    <property type="match status" value="1"/>
</dbReference>
<evidence type="ECO:0000256" key="5">
    <source>
        <dbReference type="RuleBase" id="RU003750"/>
    </source>
</evidence>
<feature type="transmembrane region" description="Helical" evidence="6">
    <location>
        <begin position="116"/>
        <end position="134"/>
    </location>
</feature>
<dbReference type="GO" id="GO:0004307">
    <property type="term" value="F:ethanolaminephosphotransferase activity"/>
    <property type="evidence" value="ECO:0007669"/>
    <property type="project" value="TreeGrafter"/>
</dbReference>
<evidence type="ECO:0000256" key="1">
    <source>
        <dbReference type="ARBA" id="ARBA00004370"/>
    </source>
</evidence>
<dbReference type="PANTHER" id="PTHR10414">
    <property type="entry name" value="ETHANOLAMINEPHOSPHOTRANSFERASE"/>
    <property type="match status" value="1"/>
</dbReference>
<dbReference type="GO" id="GO:0006646">
    <property type="term" value="P:phosphatidylethanolamine biosynthetic process"/>
    <property type="evidence" value="ECO:0007669"/>
    <property type="project" value="TreeGrafter"/>
</dbReference>
<dbReference type="PIRSF" id="PIRSF015665">
    <property type="entry name" value="CHOPT"/>
    <property type="match status" value="1"/>
</dbReference>
<dbReference type="Pfam" id="PF01066">
    <property type="entry name" value="CDP-OH_P_transf"/>
    <property type="match status" value="1"/>
</dbReference>
<dbReference type="InterPro" id="IPR048254">
    <property type="entry name" value="CDP_ALCOHOL_P_TRANSF_CS"/>
</dbReference>
<feature type="transmembrane region" description="Helical" evidence="6">
    <location>
        <begin position="233"/>
        <end position="252"/>
    </location>
</feature>
<sequence>MSSEGASARYETPPFSSSRMTEVVKKFESKIQEAIRHLPAIFNEEQIENLKKHKYDHEGTTLLDPYMQKYWDWFVEFFPLWMAPNLLTIIGLAFHVSASIFLMILTNGAKEPCTRWMYFLTAVGLFLYQSLDAIDGKQARRTKSASPLGELFDHGCDSVSTVFGPIPFVLAQSSSVEKHRFVFLFKIPLINVELRTIVGLLILGSSSWSAANNIYITLSPGILGKRTSSGTNILVPFWPLCFFVLLALAAAICSKAHTLDSHTTLFLVCYGFIFSKLTNRLIVAHMSKSPFGIWDSIFIAAIAFCINQSFNCCIGEHIFLWGCLIFNLYDLLRYDTKVCQELCDAFDVFCFRVKRPPAANNDRSH</sequence>
<evidence type="ECO:0000256" key="3">
    <source>
        <dbReference type="ARBA" id="ARBA00022679"/>
    </source>
</evidence>
<dbReference type="InterPro" id="IPR000462">
    <property type="entry name" value="CDP-OH_P_trans"/>
</dbReference>
<feature type="transmembrane region" description="Helical" evidence="6">
    <location>
        <begin position="291"/>
        <end position="310"/>
    </location>
</feature>
<dbReference type="AlphaFoldDB" id="A0A814IG99"/>
<keyword evidence="4 6" id="KW-0472">Membrane</keyword>
<dbReference type="GO" id="GO:0005794">
    <property type="term" value="C:Golgi apparatus"/>
    <property type="evidence" value="ECO:0007669"/>
    <property type="project" value="TreeGrafter"/>
</dbReference>
<evidence type="ECO:0000256" key="4">
    <source>
        <dbReference type="ARBA" id="ARBA00023136"/>
    </source>
</evidence>
<dbReference type="Gene3D" id="1.20.120.1760">
    <property type="match status" value="1"/>
</dbReference>
<feature type="transmembrane region" description="Helical" evidence="6">
    <location>
        <begin position="264"/>
        <end position="284"/>
    </location>
</feature>
<organism evidence="7 8">
    <name type="scientific">Adineta ricciae</name>
    <name type="common">Rotifer</name>
    <dbReference type="NCBI Taxonomy" id="249248"/>
    <lineage>
        <taxon>Eukaryota</taxon>
        <taxon>Metazoa</taxon>
        <taxon>Spiralia</taxon>
        <taxon>Gnathifera</taxon>
        <taxon>Rotifera</taxon>
        <taxon>Eurotatoria</taxon>
        <taxon>Bdelloidea</taxon>
        <taxon>Adinetida</taxon>
        <taxon>Adinetidae</taxon>
        <taxon>Adineta</taxon>
    </lineage>
</organism>
<name>A0A814IG99_ADIRI</name>
<keyword evidence="8" id="KW-1185">Reference proteome</keyword>